<dbReference type="InterPro" id="IPR004529">
    <property type="entry name" value="Phe-tRNA-synth_IIc_asu"/>
</dbReference>
<evidence type="ECO:0000313" key="16">
    <source>
        <dbReference type="Proteomes" id="UP000050515"/>
    </source>
</evidence>
<dbReference type="OrthoDB" id="372178at2157"/>
<dbReference type="Gene3D" id="1.10.10.2330">
    <property type="match status" value="1"/>
</dbReference>
<keyword evidence="4" id="KW-0963">Cytoplasm</keyword>
<dbReference type="CDD" id="cd00496">
    <property type="entry name" value="PheRS_alpha_core"/>
    <property type="match status" value="1"/>
</dbReference>
<evidence type="ECO:0000256" key="9">
    <source>
        <dbReference type="ARBA" id="ARBA00022842"/>
    </source>
</evidence>
<evidence type="ECO:0000259" key="12">
    <source>
        <dbReference type="PROSITE" id="PS50862"/>
    </source>
</evidence>
<dbReference type="InterPro" id="IPR045864">
    <property type="entry name" value="aa-tRNA-synth_II/BPL/LPL"/>
</dbReference>
<evidence type="ECO:0000256" key="3">
    <source>
        <dbReference type="ARBA" id="ARBA00012814"/>
    </source>
</evidence>
<keyword evidence="5" id="KW-0436">Ligase</keyword>
<keyword evidence="9" id="KW-0460">Magnesium</keyword>
<feature type="domain" description="Aminoacyl-transfer RNA synthetases class-II family profile" evidence="12">
    <location>
        <begin position="226"/>
        <end position="470"/>
    </location>
</feature>
<keyword evidence="10" id="KW-0648">Protein biosynthesis</keyword>
<dbReference type="AlphaFoldDB" id="A0A0Q0VWI3"/>
<dbReference type="Gene3D" id="3.30.930.10">
    <property type="entry name" value="Bira Bifunctional Protein, Domain 2"/>
    <property type="match status" value="1"/>
</dbReference>
<organism evidence="14 15">
    <name type="scientific">Acidiplasma aeolicum</name>
    <dbReference type="NCBI Taxonomy" id="507754"/>
    <lineage>
        <taxon>Archaea</taxon>
        <taxon>Methanobacteriati</taxon>
        <taxon>Thermoplasmatota</taxon>
        <taxon>Thermoplasmata</taxon>
        <taxon>Thermoplasmatales</taxon>
        <taxon>Ferroplasmaceae</taxon>
        <taxon>Acidiplasma</taxon>
    </lineage>
</organism>
<dbReference type="PANTHER" id="PTHR11538">
    <property type="entry name" value="PHENYLALANYL-TRNA SYNTHETASE"/>
    <property type="match status" value="1"/>
</dbReference>
<dbReference type="GO" id="GO:0006432">
    <property type="term" value="P:phenylalanyl-tRNA aminoacylation"/>
    <property type="evidence" value="ECO:0007669"/>
    <property type="project" value="InterPro"/>
</dbReference>
<dbReference type="GeneID" id="84222556"/>
<proteinExistence type="inferred from homology"/>
<dbReference type="EC" id="6.1.1.20" evidence="3"/>
<evidence type="ECO:0000256" key="8">
    <source>
        <dbReference type="ARBA" id="ARBA00022840"/>
    </source>
</evidence>
<dbReference type="InterPro" id="IPR006195">
    <property type="entry name" value="aa-tRNA-synth_II"/>
</dbReference>
<dbReference type="NCBIfam" id="TIGR00468">
    <property type="entry name" value="pheS"/>
    <property type="match status" value="1"/>
</dbReference>
<evidence type="ECO:0000256" key="7">
    <source>
        <dbReference type="ARBA" id="ARBA00022741"/>
    </source>
</evidence>
<dbReference type="GO" id="GO:0046872">
    <property type="term" value="F:metal ion binding"/>
    <property type="evidence" value="ECO:0007669"/>
    <property type="project" value="UniProtKB-KW"/>
</dbReference>
<keyword evidence="7" id="KW-0547">Nucleotide-binding</keyword>
<evidence type="ECO:0000313" key="15">
    <source>
        <dbReference type="Proteomes" id="UP000050320"/>
    </source>
</evidence>
<evidence type="ECO:0000256" key="1">
    <source>
        <dbReference type="ARBA" id="ARBA00004496"/>
    </source>
</evidence>
<dbReference type="PROSITE" id="PS50862">
    <property type="entry name" value="AA_TRNA_LIGASE_II"/>
    <property type="match status" value="1"/>
</dbReference>
<dbReference type="NCBIfam" id="NF003210">
    <property type="entry name" value="PRK04172.1"/>
    <property type="match status" value="1"/>
</dbReference>
<dbReference type="PANTHER" id="PTHR11538:SF40">
    <property type="entry name" value="PHENYLALANINE--TRNA LIGASE ALPHA SUBUNIT"/>
    <property type="match status" value="1"/>
</dbReference>
<evidence type="ECO:0000313" key="14">
    <source>
        <dbReference type="EMBL" id="KQB36001.1"/>
    </source>
</evidence>
<keyword evidence="8" id="KW-0067">ATP-binding</keyword>
<dbReference type="InterPro" id="IPR002319">
    <property type="entry name" value="Phenylalanyl-tRNA_Synthase"/>
</dbReference>
<comment type="caution">
    <text evidence="14">The sequence shown here is derived from an EMBL/GenBank/DDBJ whole genome shotgun (WGS) entry which is preliminary data.</text>
</comment>
<dbReference type="GO" id="GO:0005524">
    <property type="term" value="F:ATP binding"/>
    <property type="evidence" value="ECO:0007669"/>
    <property type="project" value="UniProtKB-KW"/>
</dbReference>
<comment type="subcellular location">
    <subcellularLocation>
        <location evidence="1">Cytoplasm</location>
    </subcellularLocation>
</comment>
<evidence type="ECO:0000256" key="5">
    <source>
        <dbReference type="ARBA" id="ARBA00022598"/>
    </source>
</evidence>
<protein>
    <recommendedName>
        <fullName evidence="3">phenylalanine--tRNA ligase</fullName>
        <ecNumber evidence="3">6.1.1.20</ecNumber>
    </recommendedName>
</protein>
<evidence type="ECO:0000256" key="2">
    <source>
        <dbReference type="ARBA" id="ARBA00006703"/>
    </source>
</evidence>
<evidence type="ECO:0000256" key="4">
    <source>
        <dbReference type="ARBA" id="ARBA00022490"/>
    </source>
</evidence>
<dbReference type="PATRIC" id="fig|507754.4.peg.1740"/>
<name>A0A0Q0VWI3_9ARCH</name>
<dbReference type="RefSeq" id="WP_048101454.1">
    <property type="nucleotide sequence ID" value="NZ_JBBYJF010000016.1"/>
</dbReference>
<evidence type="ECO:0000256" key="10">
    <source>
        <dbReference type="ARBA" id="ARBA00022917"/>
    </source>
</evidence>
<keyword evidence="11 14" id="KW-0030">Aminoacyl-tRNA synthetase</keyword>
<dbReference type="Proteomes" id="UP000050320">
    <property type="component" value="Unassembled WGS sequence"/>
</dbReference>
<dbReference type="EMBL" id="LKBG01000056">
    <property type="protein sequence ID" value="KQB36001.1"/>
    <property type="molecule type" value="Genomic_DNA"/>
</dbReference>
<accession>A0A0Q0VWI3</accession>
<dbReference type="GO" id="GO:0005737">
    <property type="term" value="C:cytoplasm"/>
    <property type="evidence" value="ECO:0007669"/>
    <property type="project" value="UniProtKB-SubCell"/>
</dbReference>
<gene>
    <name evidence="14" type="ORF">AOG54_02495</name>
    <name evidence="13" type="ORF">SE19_07080</name>
</gene>
<dbReference type="EMBL" id="LJCQ01000307">
    <property type="protein sequence ID" value="KPV46086.1"/>
    <property type="molecule type" value="Genomic_DNA"/>
</dbReference>
<evidence type="ECO:0000313" key="13">
    <source>
        <dbReference type="EMBL" id="KPV46086.1"/>
    </source>
</evidence>
<sequence>MQGTGISYSEYLVLKYLKENGEKSEYEIIIDGLDQRNISSAISYLIAKNLIKSTERKKTTYIVTDEAMGYLKDGFPEEKLYKYLKNAGRAKLSDIKTMFKDCFGIALSNLAKYGIKPVNGELIYRDTRLLDYVEDLKKGINEIISGSVPDAGIIDFLKKRNLIREKTNIDRIISINENGLKVLSGYTGNQYSGQLTSEMITSGSYKNIVFRPYDLNMRPEEASGGGLHPLTQLIRNIRRIFTEMGFTEMHGHFIEYTAWNMDMLFIPQDHPARDLQDTFYLDSDRLPEFENPEIIDLVKNVHENGYKSYSGWNYKWSEEEGKKIIMRTHTTVNTIRYLYNNRNPPQYIFSIEKVFRHESVDWKHLSELYQIEGAVYARDANLSTLKWLLREFYSRLGFNKIRLIPSYYPYTEPSMDVVVEINGKEVELGGSGIFRPEVTGPIGLKYPVLAFGLGLERLAMIYYGLTDIRDIYNSDIEWLKNYKIRLY</sequence>
<dbReference type="Gene3D" id="1.10.10.2320">
    <property type="match status" value="1"/>
</dbReference>
<dbReference type="Pfam" id="PF01409">
    <property type="entry name" value="tRNA-synt_2d"/>
    <property type="match status" value="1"/>
</dbReference>
<dbReference type="GO" id="GO:0004826">
    <property type="term" value="F:phenylalanine-tRNA ligase activity"/>
    <property type="evidence" value="ECO:0007669"/>
    <property type="project" value="UniProtKB-EC"/>
</dbReference>
<dbReference type="Proteomes" id="UP000050515">
    <property type="component" value="Unassembled WGS sequence"/>
</dbReference>
<dbReference type="SUPFAM" id="SSF55681">
    <property type="entry name" value="Class II aaRS and biotin synthetases"/>
    <property type="match status" value="1"/>
</dbReference>
<keyword evidence="6" id="KW-0479">Metal-binding</keyword>
<dbReference type="GO" id="GO:0000049">
    <property type="term" value="F:tRNA binding"/>
    <property type="evidence" value="ECO:0007669"/>
    <property type="project" value="InterPro"/>
</dbReference>
<evidence type="ECO:0000256" key="11">
    <source>
        <dbReference type="ARBA" id="ARBA00023146"/>
    </source>
</evidence>
<comment type="similarity">
    <text evidence="2">Belongs to the class-II aminoacyl-tRNA synthetase family. Phe-tRNA synthetase alpha subunit type 2 subfamily.</text>
</comment>
<reference evidence="14 15" key="2">
    <citation type="submission" date="2015-09" db="EMBL/GenBank/DDBJ databases">
        <title>Heavy metals and arsenic resistance mechanisms in polyextremophilic archaea of the family Ferroplasmaceae.</title>
        <authorList>
            <person name="Bulaev A.G."/>
            <person name="Kanygina A.V."/>
        </authorList>
    </citation>
    <scope>NUCLEOTIDE SEQUENCE [LARGE SCALE GENOMIC DNA]</scope>
    <source>
        <strain evidence="14 15">VT</strain>
    </source>
</reference>
<reference evidence="13 16" key="1">
    <citation type="submission" date="2015-09" db="EMBL/GenBank/DDBJ databases">
        <title>Draft genome sequence of Acidiplasma aeolicum DSM 18409.</title>
        <authorList>
            <person name="Hemp J."/>
        </authorList>
    </citation>
    <scope>NUCLEOTIDE SEQUENCE [LARGE SCALE GENOMIC DNA]</scope>
    <source>
        <strain evidence="13 16">V</strain>
    </source>
</reference>
<dbReference type="Gene3D" id="3.30.1370.240">
    <property type="match status" value="1"/>
</dbReference>
<keyword evidence="15" id="KW-1185">Reference proteome</keyword>
<evidence type="ECO:0000256" key="6">
    <source>
        <dbReference type="ARBA" id="ARBA00022723"/>
    </source>
</evidence>